<feature type="compositionally biased region" description="Pro residues" evidence="1">
    <location>
        <begin position="74"/>
        <end position="87"/>
    </location>
</feature>
<feature type="transmembrane region" description="Helical" evidence="2">
    <location>
        <begin position="148"/>
        <end position="174"/>
    </location>
</feature>
<dbReference type="EMBL" id="JAGIOA010000001">
    <property type="protein sequence ID" value="MBP2376589.1"/>
    <property type="molecule type" value="Genomic_DNA"/>
</dbReference>
<feature type="region of interest" description="Disordered" evidence="1">
    <location>
        <begin position="181"/>
        <end position="218"/>
    </location>
</feature>
<gene>
    <name evidence="3" type="ORF">JOF42_000084</name>
</gene>
<dbReference type="RefSeq" id="WP_210096046.1">
    <property type="nucleotide sequence ID" value="NZ_BAAAIO010000001.1"/>
</dbReference>
<name>A0ABS4WK63_9MICO</name>
<evidence type="ECO:0000256" key="1">
    <source>
        <dbReference type="SAM" id="MobiDB-lite"/>
    </source>
</evidence>
<proteinExistence type="predicted"/>
<feature type="region of interest" description="Disordered" evidence="1">
    <location>
        <begin position="1"/>
        <end position="144"/>
    </location>
</feature>
<evidence type="ECO:0000256" key="2">
    <source>
        <dbReference type="SAM" id="Phobius"/>
    </source>
</evidence>
<protein>
    <submittedName>
        <fullName evidence="3">Uncharacterized protein</fullName>
    </submittedName>
</protein>
<feature type="compositionally biased region" description="Basic and acidic residues" evidence="1">
    <location>
        <begin position="1"/>
        <end position="11"/>
    </location>
</feature>
<comment type="caution">
    <text evidence="3">The sequence shown here is derived from an EMBL/GenBank/DDBJ whole genome shotgun (WGS) entry which is preliminary data.</text>
</comment>
<accession>A0ABS4WK63</accession>
<feature type="compositionally biased region" description="Acidic residues" evidence="1">
    <location>
        <begin position="200"/>
        <end position="215"/>
    </location>
</feature>
<keyword evidence="2" id="KW-0472">Membrane</keyword>
<keyword evidence="2" id="KW-0812">Transmembrane</keyword>
<keyword evidence="2" id="KW-1133">Transmembrane helix</keyword>
<sequence>MVDDAHSKDSDPDAVIPPPPAADRGDLASSVPLAPPLSGAPTPPATQPPGSGALFGPPAPPLPPYAAGLQPGAPAGPPAPPAPPAPPYAAAQQPGQYPTQYPAGQPRQYPGQYPGQYPAGQQAPTPYGAEYPYPAAPPTAPSRSGRTVGIVIAAVAAFVLIVVVGIGVAVSLLLGSSSEPVSAPIPTVTADTPTAPSEEPSTDDPPTDDSGDSGDADASGIADVLQAKIDEYKQLRDSGALWEKIPDSEFNRTAVSAFLYFLVDMKSATLWGVDEAQAQEYQERMTMLEERLLAEEPLGDDIKITLEDKVFTYDGTTGEGGYTAK</sequence>
<reference evidence="3 4" key="1">
    <citation type="submission" date="2021-03" db="EMBL/GenBank/DDBJ databases">
        <title>Sequencing the genomes of 1000 actinobacteria strains.</title>
        <authorList>
            <person name="Klenk H.-P."/>
        </authorList>
    </citation>
    <scope>NUCLEOTIDE SEQUENCE [LARGE SCALE GENOMIC DNA]</scope>
    <source>
        <strain evidence="3 4">DSM 13468</strain>
    </source>
</reference>
<evidence type="ECO:0000313" key="4">
    <source>
        <dbReference type="Proteomes" id="UP000703720"/>
    </source>
</evidence>
<dbReference type="Proteomes" id="UP000703720">
    <property type="component" value="Unassembled WGS sequence"/>
</dbReference>
<keyword evidence="4" id="KW-1185">Reference proteome</keyword>
<feature type="compositionally biased region" description="Low complexity" evidence="1">
    <location>
        <begin position="88"/>
        <end position="133"/>
    </location>
</feature>
<evidence type="ECO:0000313" key="3">
    <source>
        <dbReference type="EMBL" id="MBP2376589.1"/>
    </source>
</evidence>
<organism evidence="3 4">
    <name type="scientific">Microbacterium phyllosphaerae</name>
    <dbReference type="NCBI Taxonomy" id="124798"/>
    <lineage>
        <taxon>Bacteria</taxon>
        <taxon>Bacillati</taxon>
        <taxon>Actinomycetota</taxon>
        <taxon>Actinomycetes</taxon>
        <taxon>Micrococcales</taxon>
        <taxon>Microbacteriaceae</taxon>
        <taxon>Microbacterium</taxon>
    </lineage>
</organism>